<proteinExistence type="inferred from homology"/>
<keyword evidence="6" id="KW-0963">Cytoplasm</keyword>
<dbReference type="PANTHER" id="PTHR15641:SF1">
    <property type="entry name" value="ELONGATOR COMPLEX PROTEIN 5"/>
    <property type="match status" value="1"/>
</dbReference>
<organism evidence="10 11">
    <name type="scientific">Galendromus occidentalis</name>
    <name type="common">western predatory mite</name>
    <dbReference type="NCBI Taxonomy" id="34638"/>
    <lineage>
        <taxon>Eukaryota</taxon>
        <taxon>Metazoa</taxon>
        <taxon>Ecdysozoa</taxon>
        <taxon>Arthropoda</taxon>
        <taxon>Chelicerata</taxon>
        <taxon>Arachnida</taxon>
        <taxon>Acari</taxon>
        <taxon>Parasitiformes</taxon>
        <taxon>Mesostigmata</taxon>
        <taxon>Gamasina</taxon>
        <taxon>Phytoseioidea</taxon>
        <taxon>Phytoseiidae</taxon>
        <taxon>Typhlodrominae</taxon>
        <taxon>Galendromus</taxon>
    </lineage>
</organism>
<comment type="subcellular location">
    <subcellularLocation>
        <location evidence="2">Cytoplasm</location>
    </subcellularLocation>
    <subcellularLocation>
        <location evidence="1">Nucleus</location>
    </subcellularLocation>
</comment>
<dbReference type="GO" id="GO:0002098">
    <property type="term" value="P:tRNA wobble uridine modification"/>
    <property type="evidence" value="ECO:0007669"/>
    <property type="project" value="InterPro"/>
</dbReference>
<protein>
    <recommendedName>
        <fullName evidence="5">Elongator complex protein 5</fullName>
    </recommendedName>
</protein>
<keyword evidence="10" id="KW-1185">Reference proteome</keyword>
<gene>
    <name evidence="11" type="primary">LOC100898210</name>
</gene>
<dbReference type="Proteomes" id="UP000694867">
    <property type="component" value="Unplaced"/>
</dbReference>
<evidence type="ECO:0000256" key="1">
    <source>
        <dbReference type="ARBA" id="ARBA00004123"/>
    </source>
</evidence>
<dbReference type="InterPro" id="IPR019519">
    <property type="entry name" value="Elp5"/>
</dbReference>
<dbReference type="GO" id="GO:0033588">
    <property type="term" value="C:elongator holoenzyme complex"/>
    <property type="evidence" value="ECO:0007669"/>
    <property type="project" value="InterPro"/>
</dbReference>
<evidence type="ECO:0000256" key="7">
    <source>
        <dbReference type="ARBA" id="ARBA00022694"/>
    </source>
</evidence>
<evidence type="ECO:0000256" key="8">
    <source>
        <dbReference type="ARBA" id="ARBA00023242"/>
    </source>
</evidence>
<feature type="region of interest" description="Disordered" evidence="9">
    <location>
        <begin position="230"/>
        <end position="249"/>
    </location>
</feature>
<dbReference type="GO" id="GO:0005829">
    <property type="term" value="C:cytosol"/>
    <property type="evidence" value="ECO:0007669"/>
    <property type="project" value="TreeGrafter"/>
</dbReference>
<evidence type="ECO:0000256" key="6">
    <source>
        <dbReference type="ARBA" id="ARBA00022490"/>
    </source>
</evidence>
<evidence type="ECO:0000256" key="4">
    <source>
        <dbReference type="ARBA" id="ARBA00009567"/>
    </source>
</evidence>
<comment type="similarity">
    <text evidence="4">Belongs to the ELP5 family.</text>
</comment>
<evidence type="ECO:0000313" key="10">
    <source>
        <dbReference type="Proteomes" id="UP000694867"/>
    </source>
</evidence>
<keyword evidence="8" id="KW-0539">Nucleus</keyword>
<dbReference type="GO" id="GO:0000049">
    <property type="term" value="F:tRNA binding"/>
    <property type="evidence" value="ECO:0007669"/>
    <property type="project" value="TreeGrafter"/>
</dbReference>
<feature type="compositionally biased region" description="Acidic residues" evidence="9">
    <location>
        <begin position="233"/>
        <end position="249"/>
    </location>
</feature>
<name>A0AAJ6QSM4_9ACAR</name>
<evidence type="ECO:0000256" key="5">
    <source>
        <dbReference type="ARBA" id="ARBA00020264"/>
    </source>
</evidence>
<comment type="pathway">
    <text evidence="3">tRNA modification; 5-methoxycarbonylmethyl-2-thiouridine-tRNA biosynthesis.</text>
</comment>
<sequence length="249" mass="28212">MANHFLNAEDIRGLFLMIDDCRQNILAVISTYREKLREKGYNVHIINPSRPDIMESGTIAPPFWPPNFKVSQPKSVLILHSLELLQALADVDFQTLFKQLINWLALPTVSQIVVSVNRESMSTGELETLEYLCSQKLELLERNGNDFKVESLWKKPRGKALVQKEIVVIQNSRLVKCSVVNDPVLPAGARSQPASILADLTFNVNITGDEQKDKDKLVLPYTEAGQITYTLDREDDFDEEDDPDDDLDI</sequence>
<dbReference type="RefSeq" id="XP_003742747.1">
    <property type="nucleotide sequence ID" value="XM_003742699.1"/>
</dbReference>
<accession>A0AAJ6QSM4</accession>
<dbReference type="KEGG" id="goe:100898210"/>
<dbReference type="PANTHER" id="PTHR15641">
    <property type="entry name" value="ELONGATOR COMPLEX PROTEIN 5"/>
    <property type="match status" value="1"/>
</dbReference>
<evidence type="ECO:0000256" key="9">
    <source>
        <dbReference type="SAM" id="MobiDB-lite"/>
    </source>
</evidence>
<evidence type="ECO:0000313" key="11">
    <source>
        <dbReference type="RefSeq" id="XP_003742747.1"/>
    </source>
</evidence>
<reference evidence="11" key="1">
    <citation type="submission" date="2025-08" db="UniProtKB">
        <authorList>
            <consortium name="RefSeq"/>
        </authorList>
    </citation>
    <scope>IDENTIFICATION</scope>
</reference>
<dbReference type="AlphaFoldDB" id="A0AAJ6QSM4"/>
<keyword evidence="7" id="KW-0819">tRNA processing</keyword>
<dbReference type="GO" id="GO:0005634">
    <property type="term" value="C:nucleus"/>
    <property type="evidence" value="ECO:0007669"/>
    <property type="project" value="UniProtKB-SubCell"/>
</dbReference>
<dbReference type="GeneID" id="100898210"/>
<evidence type="ECO:0000256" key="3">
    <source>
        <dbReference type="ARBA" id="ARBA00005043"/>
    </source>
</evidence>
<evidence type="ECO:0000256" key="2">
    <source>
        <dbReference type="ARBA" id="ARBA00004496"/>
    </source>
</evidence>